<protein>
    <submittedName>
        <fullName evidence="3">Uncharacterized protein</fullName>
    </submittedName>
</protein>
<feature type="compositionally biased region" description="Acidic residues" evidence="1">
    <location>
        <begin position="37"/>
        <end position="47"/>
    </location>
</feature>
<dbReference type="Proteomes" id="UP000887575">
    <property type="component" value="Unassembled WGS sequence"/>
</dbReference>
<feature type="compositionally biased region" description="Pro residues" evidence="1">
    <location>
        <begin position="1"/>
        <end position="10"/>
    </location>
</feature>
<feature type="region of interest" description="Disordered" evidence="1">
    <location>
        <begin position="1"/>
        <end position="48"/>
    </location>
</feature>
<keyword evidence="2" id="KW-1185">Reference proteome</keyword>
<sequence>MTTPHPPIPKPRIFKPKPTVLPRKQLPLADQARTVDGEEEEEEEEEERMAIYFERKTFLIDERKTFVVDNERNLREPTPRLSQIAVVVNDRCLSAESTETLLPARFSHDQTFTTRSSSTSLGSSFDSILACCSEEDFESRKRGES</sequence>
<proteinExistence type="predicted"/>
<dbReference type="WBParaSite" id="MBELARI_LOCUS14773">
    <property type="protein sequence ID" value="MBELARI_LOCUS14773"/>
    <property type="gene ID" value="MBELARI_LOCUS14773"/>
</dbReference>
<evidence type="ECO:0000313" key="2">
    <source>
        <dbReference type="Proteomes" id="UP000887575"/>
    </source>
</evidence>
<evidence type="ECO:0000313" key="3">
    <source>
        <dbReference type="WBParaSite" id="MBELARI_LOCUS14773"/>
    </source>
</evidence>
<dbReference type="AlphaFoldDB" id="A0AAF3EL54"/>
<reference evidence="3" key="1">
    <citation type="submission" date="2024-02" db="UniProtKB">
        <authorList>
            <consortium name="WormBaseParasite"/>
        </authorList>
    </citation>
    <scope>IDENTIFICATION</scope>
</reference>
<accession>A0AAF3EL54</accession>
<evidence type="ECO:0000256" key="1">
    <source>
        <dbReference type="SAM" id="MobiDB-lite"/>
    </source>
</evidence>
<name>A0AAF3EL54_9BILA</name>
<organism evidence="2 3">
    <name type="scientific">Mesorhabditis belari</name>
    <dbReference type="NCBI Taxonomy" id="2138241"/>
    <lineage>
        <taxon>Eukaryota</taxon>
        <taxon>Metazoa</taxon>
        <taxon>Ecdysozoa</taxon>
        <taxon>Nematoda</taxon>
        <taxon>Chromadorea</taxon>
        <taxon>Rhabditida</taxon>
        <taxon>Rhabditina</taxon>
        <taxon>Rhabditomorpha</taxon>
        <taxon>Rhabditoidea</taxon>
        <taxon>Rhabditidae</taxon>
        <taxon>Mesorhabditinae</taxon>
        <taxon>Mesorhabditis</taxon>
    </lineage>
</organism>